<dbReference type="PANTHER" id="PTHR23257:SF873">
    <property type="entry name" value="MIXED LINEAGE KINASE DOMAIN-LIKE PROTEIN"/>
    <property type="match status" value="1"/>
</dbReference>
<evidence type="ECO:0000259" key="1">
    <source>
        <dbReference type="PROSITE" id="PS50011"/>
    </source>
</evidence>
<proteinExistence type="predicted"/>
<name>A0A397GTT7_9GLOM</name>
<dbReference type="GO" id="GO:0005737">
    <property type="term" value="C:cytoplasm"/>
    <property type="evidence" value="ECO:0007669"/>
    <property type="project" value="TreeGrafter"/>
</dbReference>
<dbReference type="InterPro" id="IPR050167">
    <property type="entry name" value="Ser_Thr_protein_kinase"/>
</dbReference>
<dbReference type="InterPro" id="IPR000719">
    <property type="entry name" value="Prot_kinase_dom"/>
</dbReference>
<feature type="domain" description="Protein kinase" evidence="1">
    <location>
        <begin position="1"/>
        <end position="280"/>
    </location>
</feature>
<dbReference type="Proteomes" id="UP000266861">
    <property type="component" value="Unassembled WGS sequence"/>
</dbReference>
<dbReference type="GO" id="GO:0007165">
    <property type="term" value="P:signal transduction"/>
    <property type="evidence" value="ECO:0007669"/>
    <property type="project" value="TreeGrafter"/>
</dbReference>
<evidence type="ECO:0000313" key="2">
    <source>
        <dbReference type="EMBL" id="RHZ52964.1"/>
    </source>
</evidence>
<dbReference type="PANTHER" id="PTHR23257">
    <property type="entry name" value="SERINE-THREONINE PROTEIN KINASE"/>
    <property type="match status" value="1"/>
</dbReference>
<protein>
    <recommendedName>
        <fullName evidence="1">Protein kinase domain-containing protein</fullName>
    </recommendedName>
</protein>
<gene>
    <name evidence="2" type="ORF">Glove_454g21</name>
</gene>
<dbReference type="GO" id="GO:0005524">
    <property type="term" value="F:ATP binding"/>
    <property type="evidence" value="ECO:0007669"/>
    <property type="project" value="InterPro"/>
</dbReference>
<sequence>MQNGIYLSDDVVDFRKIEEMKEAKKMEESEEIKETGEAEELEESESVVNVIEIIMKNIGAVYVVPNDFKMNLINGQANQCQEIIEWIPYNRLENVTYLAKGVLAQYTKQNGLMVLFIIGIIKKKIGEGKNAVAIYGITKTPKNEYMMVMRYASFGSLRKLLNIKFEILTWRRKYNILSTIINGLTNIHEMVTENIYGVIPYMAPETLSRGEYTQASDIYSFVLTSYPPYYNIPHNENLVMDICKRLKPEIKCEIPQFLRNFEPHNRPTAKELESQLNKYLSYDGEIRQQIKKQVKAANKSNKNFIQYDPNVMHPEAIYTSRHLSFLKTKKVEANTHDTKRWDFEVPDDM</sequence>
<organism evidence="2 3">
    <name type="scientific">Diversispora epigaea</name>
    <dbReference type="NCBI Taxonomy" id="1348612"/>
    <lineage>
        <taxon>Eukaryota</taxon>
        <taxon>Fungi</taxon>
        <taxon>Fungi incertae sedis</taxon>
        <taxon>Mucoromycota</taxon>
        <taxon>Glomeromycotina</taxon>
        <taxon>Glomeromycetes</taxon>
        <taxon>Diversisporales</taxon>
        <taxon>Diversisporaceae</taxon>
        <taxon>Diversispora</taxon>
    </lineage>
</organism>
<dbReference type="GO" id="GO:0004672">
    <property type="term" value="F:protein kinase activity"/>
    <property type="evidence" value="ECO:0007669"/>
    <property type="project" value="InterPro"/>
</dbReference>
<dbReference type="PROSITE" id="PS50011">
    <property type="entry name" value="PROTEIN_KINASE_DOM"/>
    <property type="match status" value="1"/>
</dbReference>
<reference evidence="2 3" key="1">
    <citation type="submission" date="2018-08" db="EMBL/GenBank/DDBJ databases">
        <title>Genome and evolution of the arbuscular mycorrhizal fungus Diversispora epigaea (formerly Glomus versiforme) and its bacterial endosymbionts.</title>
        <authorList>
            <person name="Sun X."/>
            <person name="Fei Z."/>
            <person name="Harrison M."/>
        </authorList>
    </citation>
    <scope>NUCLEOTIDE SEQUENCE [LARGE SCALE GENOMIC DNA]</scope>
    <source>
        <strain evidence="2 3">IT104</strain>
    </source>
</reference>
<dbReference type="EMBL" id="PQFF01000397">
    <property type="protein sequence ID" value="RHZ52964.1"/>
    <property type="molecule type" value="Genomic_DNA"/>
</dbReference>
<evidence type="ECO:0000313" key="3">
    <source>
        <dbReference type="Proteomes" id="UP000266861"/>
    </source>
</evidence>
<dbReference type="Gene3D" id="1.10.510.10">
    <property type="entry name" value="Transferase(Phosphotransferase) domain 1"/>
    <property type="match status" value="2"/>
</dbReference>
<dbReference type="InterPro" id="IPR011009">
    <property type="entry name" value="Kinase-like_dom_sf"/>
</dbReference>
<keyword evidence="3" id="KW-1185">Reference proteome</keyword>
<comment type="caution">
    <text evidence="2">The sequence shown here is derived from an EMBL/GenBank/DDBJ whole genome shotgun (WGS) entry which is preliminary data.</text>
</comment>
<dbReference type="AlphaFoldDB" id="A0A397GTT7"/>
<accession>A0A397GTT7</accession>
<dbReference type="SUPFAM" id="SSF56112">
    <property type="entry name" value="Protein kinase-like (PK-like)"/>
    <property type="match status" value="1"/>
</dbReference>